<dbReference type="EMBL" id="CP039704">
    <property type="protein sequence ID" value="QCI79862.1"/>
    <property type="molecule type" value="Genomic_DNA"/>
</dbReference>
<evidence type="ECO:0000256" key="4">
    <source>
        <dbReference type="ARBA" id="ARBA00022960"/>
    </source>
</evidence>
<dbReference type="SUPFAM" id="SSF56601">
    <property type="entry name" value="beta-lactamase/transpeptidase-like"/>
    <property type="match status" value="1"/>
</dbReference>
<dbReference type="Proteomes" id="UP000298714">
    <property type="component" value="Chromosome"/>
</dbReference>
<keyword evidence="4" id="KW-0133">Cell shape</keyword>
<dbReference type="InterPro" id="IPR050396">
    <property type="entry name" value="Glycosyltr_51/Transpeptidase"/>
</dbReference>
<keyword evidence="8" id="KW-0961">Cell wall biogenesis/degradation</keyword>
<keyword evidence="7 9" id="KW-0472">Membrane</keyword>
<evidence type="ECO:0000313" key="11">
    <source>
        <dbReference type="Proteomes" id="UP000298714"/>
    </source>
</evidence>
<dbReference type="KEGG" id="hgn:E6W36_11165"/>
<evidence type="ECO:0000256" key="9">
    <source>
        <dbReference type="SAM" id="Phobius"/>
    </source>
</evidence>
<organism evidence="10 11">
    <name type="scientific">Hankyongella ginsenosidimutans</name>
    <dbReference type="NCBI Taxonomy" id="1763828"/>
    <lineage>
        <taxon>Bacteria</taxon>
        <taxon>Pseudomonadati</taxon>
        <taxon>Pseudomonadota</taxon>
        <taxon>Alphaproteobacteria</taxon>
        <taxon>Sphingomonadales</taxon>
        <taxon>Sphingomonadaceae</taxon>
        <taxon>Hankyongella</taxon>
    </lineage>
</organism>
<proteinExistence type="predicted"/>
<accession>A0A4D7CC76</accession>
<evidence type="ECO:0008006" key="12">
    <source>
        <dbReference type="Google" id="ProtNLM"/>
    </source>
</evidence>
<dbReference type="GO" id="GO:0008360">
    <property type="term" value="P:regulation of cell shape"/>
    <property type="evidence" value="ECO:0007669"/>
    <property type="project" value="UniProtKB-KW"/>
</dbReference>
<dbReference type="GO" id="GO:0008955">
    <property type="term" value="F:peptidoglycan glycosyltransferase activity"/>
    <property type="evidence" value="ECO:0007669"/>
    <property type="project" value="TreeGrafter"/>
</dbReference>
<dbReference type="AlphaFoldDB" id="A0A4D7CC76"/>
<evidence type="ECO:0000256" key="5">
    <source>
        <dbReference type="ARBA" id="ARBA00022984"/>
    </source>
</evidence>
<evidence type="ECO:0000256" key="7">
    <source>
        <dbReference type="ARBA" id="ARBA00023136"/>
    </source>
</evidence>
<name>A0A4D7CC76_9SPHN</name>
<evidence type="ECO:0000256" key="3">
    <source>
        <dbReference type="ARBA" id="ARBA00022692"/>
    </source>
</evidence>
<reference evidence="11" key="1">
    <citation type="submission" date="2019-04" db="EMBL/GenBank/DDBJ databases">
        <title>Complete genome sequence of Sphingomonas sp. W1-2-3.</title>
        <authorList>
            <person name="Im W.T."/>
        </authorList>
    </citation>
    <scope>NUCLEOTIDE SEQUENCE [LARGE SCALE GENOMIC DNA]</scope>
    <source>
        <strain evidence="11">W1-2-3</strain>
    </source>
</reference>
<dbReference type="PANTHER" id="PTHR32282:SF27">
    <property type="entry name" value="PENICILLIN-BINDING PROTEIN 1A"/>
    <property type="match status" value="1"/>
</dbReference>
<keyword evidence="11" id="KW-1185">Reference proteome</keyword>
<gene>
    <name evidence="10" type="ORF">E6W36_11165</name>
</gene>
<protein>
    <recommendedName>
        <fullName evidence="12">Penicillin-binding protein transpeptidase domain-containing protein</fullName>
    </recommendedName>
</protein>
<dbReference type="Gene3D" id="3.40.710.10">
    <property type="entry name" value="DD-peptidase/beta-lactamase superfamily"/>
    <property type="match status" value="1"/>
</dbReference>
<dbReference type="GO" id="GO:0071555">
    <property type="term" value="P:cell wall organization"/>
    <property type="evidence" value="ECO:0007669"/>
    <property type="project" value="UniProtKB-KW"/>
</dbReference>
<evidence type="ECO:0000313" key="10">
    <source>
        <dbReference type="EMBL" id="QCI79862.1"/>
    </source>
</evidence>
<evidence type="ECO:0000256" key="2">
    <source>
        <dbReference type="ARBA" id="ARBA00022679"/>
    </source>
</evidence>
<dbReference type="InterPro" id="IPR012338">
    <property type="entry name" value="Beta-lactam/transpept-like"/>
</dbReference>
<evidence type="ECO:0000256" key="8">
    <source>
        <dbReference type="ARBA" id="ARBA00023316"/>
    </source>
</evidence>
<dbReference type="GO" id="GO:0030288">
    <property type="term" value="C:outer membrane-bounded periplasmic space"/>
    <property type="evidence" value="ECO:0007669"/>
    <property type="project" value="TreeGrafter"/>
</dbReference>
<dbReference type="GO" id="GO:0009252">
    <property type="term" value="P:peptidoglycan biosynthetic process"/>
    <property type="evidence" value="ECO:0007669"/>
    <property type="project" value="UniProtKB-KW"/>
</dbReference>
<keyword evidence="5" id="KW-0573">Peptidoglycan synthesis</keyword>
<keyword evidence="3 9" id="KW-0812">Transmembrane</keyword>
<dbReference type="PANTHER" id="PTHR32282">
    <property type="entry name" value="BINDING PROTEIN TRANSPEPTIDASE, PUTATIVE-RELATED"/>
    <property type="match status" value="1"/>
</dbReference>
<evidence type="ECO:0000256" key="6">
    <source>
        <dbReference type="ARBA" id="ARBA00022989"/>
    </source>
</evidence>
<evidence type="ECO:0000256" key="1">
    <source>
        <dbReference type="ARBA" id="ARBA00022676"/>
    </source>
</evidence>
<keyword evidence="2" id="KW-0808">Transferase</keyword>
<feature type="transmembrane region" description="Helical" evidence="9">
    <location>
        <begin position="34"/>
        <end position="52"/>
    </location>
</feature>
<keyword evidence="6 9" id="KW-1133">Transmembrane helix</keyword>
<keyword evidence="1" id="KW-0328">Glycosyltransferase</keyword>
<sequence length="149" mass="16634">MLEGVIERGTATRLRYLDRPLAGKTGTTNEATNVWYVGMTPYLVAGLYLGMIRRVRWAAGRRAGQSRHQSGEFADFALKDEPKTPFRAAPGVRMVRVDRRSGRIVQYDGPGVIWEAFKPGNEPRTDLQPTKPLYVQSDADFANETGGVY</sequence>